<keyword evidence="3 13" id="KW-0031">Aminopeptidase</keyword>
<dbReference type="PANTHER" id="PTHR42994:SF1">
    <property type="entry name" value="PEPTIDASE T"/>
    <property type="match status" value="1"/>
</dbReference>
<sequence length="422" mass="44774">MTAAYTSALAEELAPGLLERFERYVRVSTQSARDRTHSPSTPGQLDLSRMLVDELLALGLEDADLDANGYVMATLPAGEGAGPAVVGLIAHVDTSPDAPGDGVEPIVHRGYDGGVVVLPRGGTVLDPEAMPELRDAVGHDLVTSSGDTLLGADDKAGVAEIMTAVAHLAAHPELPRPTLRIGFTPDEEIGEGASLFDIERFGARAAYTIDGSTLGELSDETFMAAGAVVRIDGHDVHPGFATGKLVNATRLAGQILDRLPAELTPERTSGRDGFIHVFEVQATAARAEIHAILRDFDDEKLEGHAALLRRVAEEVAGAEPRAKVTVEVRPQYPNMRRFIEPHPEIVDAAIRAMRAEGLEPVNQPIRGGTDGSILSARGLPTPNLFTGGHEYHSVREWASLQEMAASAATIVRLAGEWAAVSD</sequence>
<comment type="catalytic activity">
    <reaction evidence="1">
        <text>Release of the N-terminal residue from a tripeptide.</text>
        <dbReference type="EC" id="3.4.11.4"/>
    </reaction>
</comment>
<dbReference type="GO" id="GO:0008270">
    <property type="term" value="F:zinc ion binding"/>
    <property type="evidence" value="ECO:0007669"/>
    <property type="project" value="InterPro"/>
</dbReference>
<feature type="binding site" evidence="11">
    <location>
        <position position="91"/>
    </location>
    <ligand>
        <name>Zn(2+)</name>
        <dbReference type="ChEBI" id="CHEBI:29105"/>
        <label>1</label>
    </ligand>
</feature>
<dbReference type="NCBIfam" id="TIGR01882">
    <property type="entry name" value="peptidase-T"/>
    <property type="match status" value="1"/>
</dbReference>
<dbReference type="NCBIfam" id="NF003976">
    <property type="entry name" value="PRK05469.1"/>
    <property type="match status" value="1"/>
</dbReference>
<dbReference type="Gene3D" id="3.30.70.360">
    <property type="match status" value="1"/>
</dbReference>
<dbReference type="SUPFAM" id="SSF53187">
    <property type="entry name" value="Zn-dependent exopeptidases"/>
    <property type="match status" value="1"/>
</dbReference>
<feature type="binding site" evidence="11">
    <location>
        <position position="210"/>
    </location>
    <ligand>
        <name>Zn(2+)</name>
        <dbReference type="ChEBI" id="CHEBI:29105"/>
        <label>1</label>
    </ligand>
</feature>
<feature type="binding site" evidence="11">
    <location>
        <position position="153"/>
    </location>
    <ligand>
        <name>Zn(2+)</name>
        <dbReference type="ChEBI" id="CHEBI:29105"/>
        <label>2</label>
    </ligand>
</feature>
<keyword evidence="8" id="KW-0482">Metalloprotease</keyword>
<organism evidence="13 14">
    <name type="scientific">Capillimicrobium parvum</name>
    <dbReference type="NCBI Taxonomy" id="2884022"/>
    <lineage>
        <taxon>Bacteria</taxon>
        <taxon>Bacillati</taxon>
        <taxon>Actinomycetota</taxon>
        <taxon>Thermoleophilia</taxon>
        <taxon>Solirubrobacterales</taxon>
        <taxon>Capillimicrobiaceae</taxon>
        <taxon>Capillimicrobium</taxon>
    </lineage>
</organism>
<dbReference type="PANTHER" id="PTHR42994">
    <property type="entry name" value="PEPTIDASE T"/>
    <property type="match status" value="1"/>
</dbReference>
<evidence type="ECO:0000256" key="10">
    <source>
        <dbReference type="PIRSR" id="PIRSR037215-1"/>
    </source>
</evidence>
<feature type="binding site" evidence="11">
    <location>
        <position position="153"/>
    </location>
    <ligand>
        <name>Zn(2+)</name>
        <dbReference type="ChEBI" id="CHEBI:29105"/>
        <label>1</label>
    </ligand>
</feature>
<dbReference type="InterPro" id="IPR036264">
    <property type="entry name" value="Bact_exopeptidase_dim_dom"/>
</dbReference>
<protein>
    <recommendedName>
        <fullName evidence="9">Peptidase T</fullName>
        <ecNumber evidence="9">3.4.11.4</ecNumber>
    </recommendedName>
</protein>
<dbReference type="SUPFAM" id="SSF55031">
    <property type="entry name" value="Bacterial exopeptidase dimerisation domain"/>
    <property type="match status" value="1"/>
</dbReference>
<dbReference type="PROSITE" id="PS00759">
    <property type="entry name" value="ARGE_DAPE_CPG2_2"/>
    <property type="match status" value="1"/>
</dbReference>
<dbReference type="Proteomes" id="UP001162834">
    <property type="component" value="Chromosome"/>
</dbReference>
<dbReference type="Pfam" id="PF07687">
    <property type="entry name" value="M20_dimer"/>
    <property type="match status" value="1"/>
</dbReference>
<keyword evidence="6 13" id="KW-0378">Hydrolase</keyword>
<evidence type="ECO:0000256" key="7">
    <source>
        <dbReference type="ARBA" id="ARBA00022833"/>
    </source>
</evidence>
<dbReference type="GO" id="GO:0006508">
    <property type="term" value="P:proteolysis"/>
    <property type="evidence" value="ECO:0007669"/>
    <property type="project" value="UniProtKB-UniRule"/>
</dbReference>
<evidence type="ECO:0000256" key="2">
    <source>
        <dbReference type="ARBA" id="ARBA00009692"/>
    </source>
</evidence>
<dbReference type="Pfam" id="PF01546">
    <property type="entry name" value="Peptidase_M20"/>
    <property type="match status" value="1"/>
</dbReference>
<dbReference type="EMBL" id="CP087164">
    <property type="protein sequence ID" value="UGS38593.1"/>
    <property type="molecule type" value="Genomic_DNA"/>
</dbReference>
<dbReference type="GO" id="GO:0006518">
    <property type="term" value="P:peptide metabolic process"/>
    <property type="evidence" value="ECO:0007669"/>
    <property type="project" value="InterPro"/>
</dbReference>
<dbReference type="InterPro" id="IPR011650">
    <property type="entry name" value="Peptidase_M20_dimer"/>
</dbReference>
<evidence type="ECO:0000256" key="4">
    <source>
        <dbReference type="ARBA" id="ARBA00022670"/>
    </source>
</evidence>
<dbReference type="GO" id="GO:0045148">
    <property type="term" value="F:tripeptide aminopeptidase activity"/>
    <property type="evidence" value="ECO:0007669"/>
    <property type="project" value="UniProtKB-UniRule"/>
</dbReference>
<dbReference type="InterPro" id="IPR001261">
    <property type="entry name" value="ArgE/DapE_CS"/>
</dbReference>
<dbReference type="NCBIfam" id="NF009920">
    <property type="entry name" value="PRK13381.1"/>
    <property type="match status" value="1"/>
</dbReference>
<feature type="binding site" evidence="11">
    <location>
        <position position="392"/>
    </location>
    <ligand>
        <name>Zn(2+)</name>
        <dbReference type="ChEBI" id="CHEBI:29105"/>
        <label>2</label>
    </ligand>
</feature>
<dbReference type="InterPro" id="IPR010161">
    <property type="entry name" value="Peptidase_M20B"/>
</dbReference>
<evidence type="ECO:0000256" key="9">
    <source>
        <dbReference type="NCBIfam" id="TIGR01882"/>
    </source>
</evidence>
<dbReference type="EC" id="3.4.11.4" evidence="9"/>
<evidence type="ECO:0000256" key="6">
    <source>
        <dbReference type="ARBA" id="ARBA00022801"/>
    </source>
</evidence>
<evidence type="ECO:0000256" key="3">
    <source>
        <dbReference type="ARBA" id="ARBA00022438"/>
    </source>
</evidence>
<dbReference type="PROSITE" id="PS00758">
    <property type="entry name" value="ARGE_DAPE_CPG2_1"/>
    <property type="match status" value="1"/>
</dbReference>
<evidence type="ECO:0000256" key="11">
    <source>
        <dbReference type="PIRSR" id="PIRSR037215-2"/>
    </source>
</evidence>
<feature type="domain" description="Peptidase M20 dimerisation" evidence="12">
    <location>
        <begin position="221"/>
        <end position="316"/>
    </location>
</feature>
<evidence type="ECO:0000259" key="12">
    <source>
        <dbReference type="Pfam" id="PF07687"/>
    </source>
</evidence>
<evidence type="ECO:0000256" key="5">
    <source>
        <dbReference type="ARBA" id="ARBA00022723"/>
    </source>
</evidence>
<dbReference type="GO" id="GO:0008237">
    <property type="term" value="F:metallopeptidase activity"/>
    <property type="evidence" value="ECO:0007669"/>
    <property type="project" value="UniProtKB-KW"/>
</dbReference>
<comment type="similarity">
    <text evidence="2">Belongs to the peptidase M20B family.</text>
</comment>
<reference evidence="13" key="1">
    <citation type="journal article" date="2022" name="Int. J. Syst. Evol. Microbiol.">
        <title>Pseudomonas aegrilactucae sp. nov. and Pseudomonas morbosilactucae sp. nov., pathogens causing bacterial rot of lettuce in Japan.</title>
        <authorList>
            <person name="Sawada H."/>
            <person name="Fujikawa T."/>
            <person name="Satou M."/>
        </authorList>
    </citation>
    <scope>NUCLEOTIDE SEQUENCE</scope>
    <source>
        <strain evidence="13">0166_1</strain>
    </source>
</reference>
<feature type="binding site" evidence="11">
    <location>
        <position position="188"/>
    </location>
    <ligand>
        <name>Zn(2+)</name>
        <dbReference type="ChEBI" id="CHEBI:29105"/>
        <label>2</label>
    </ligand>
</feature>
<feature type="active site" description="Proton acceptor" evidence="10">
    <location>
        <position position="187"/>
    </location>
</feature>
<dbReference type="InterPro" id="IPR002933">
    <property type="entry name" value="Peptidase_M20"/>
</dbReference>
<keyword evidence="5 11" id="KW-0479">Metal-binding</keyword>
<accession>A0A9E7C623</accession>
<evidence type="ECO:0000313" key="13">
    <source>
        <dbReference type="EMBL" id="UGS38593.1"/>
    </source>
</evidence>
<dbReference type="RefSeq" id="WP_259312613.1">
    <property type="nucleotide sequence ID" value="NZ_CP087164.1"/>
</dbReference>
<dbReference type="AlphaFoldDB" id="A0A9E7C623"/>
<name>A0A9E7C623_9ACTN</name>
<dbReference type="KEGG" id="sbae:DSM104329_05023"/>
<proteinExistence type="inferred from homology"/>
<dbReference type="PIRSF" id="PIRSF037215">
    <property type="entry name" value="Peptidase_M20B"/>
    <property type="match status" value="1"/>
</dbReference>
<feature type="active site" evidence="10">
    <location>
        <position position="93"/>
    </location>
</feature>
<keyword evidence="4" id="KW-0645">Protease</keyword>
<dbReference type="Gene3D" id="3.40.630.10">
    <property type="entry name" value="Zn peptidases"/>
    <property type="match status" value="1"/>
</dbReference>
<evidence type="ECO:0000256" key="1">
    <source>
        <dbReference type="ARBA" id="ARBA00000870"/>
    </source>
</evidence>
<comment type="cofactor">
    <cofactor evidence="11">
        <name>Zn(2+)</name>
        <dbReference type="ChEBI" id="CHEBI:29105"/>
    </cofactor>
    <text evidence="11">Binds 2 Zn(2+) ions per subunit.</text>
</comment>
<evidence type="ECO:0000256" key="8">
    <source>
        <dbReference type="ARBA" id="ARBA00023049"/>
    </source>
</evidence>
<evidence type="ECO:0000313" key="14">
    <source>
        <dbReference type="Proteomes" id="UP001162834"/>
    </source>
</evidence>
<dbReference type="GO" id="GO:0005829">
    <property type="term" value="C:cytosol"/>
    <property type="evidence" value="ECO:0007669"/>
    <property type="project" value="TreeGrafter"/>
</dbReference>
<keyword evidence="14" id="KW-1185">Reference proteome</keyword>
<gene>
    <name evidence="13" type="primary">pepT</name>
    <name evidence="13" type="ORF">DSM104329_05023</name>
</gene>
<keyword evidence="7 11" id="KW-0862">Zinc</keyword>